<dbReference type="InterPro" id="IPR001610">
    <property type="entry name" value="PAC"/>
</dbReference>
<dbReference type="Pfam" id="PF18947">
    <property type="entry name" value="HAMP_2"/>
    <property type="match status" value="1"/>
</dbReference>
<evidence type="ECO:0000313" key="9">
    <source>
        <dbReference type="Proteomes" id="UP000245535"/>
    </source>
</evidence>
<comment type="caution">
    <text evidence="8">The sequence shown here is derived from an EMBL/GenBank/DDBJ whole genome shotgun (WGS) entry which is preliminary data.</text>
</comment>
<dbReference type="CDD" id="cd11386">
    <property type="entry name" value="MCP_signal"/>
    <property type="match status" value="1"/>
</dbReference>
<evidence type="ECO:0000259" key="5">
    <source>
        <dbReference type="PROSITE" id="PS50112"/>
    </source>
</evidence>
<dbReference type="PROSITE" id="PS50113">
    <property type="entry name" value="PAC"/>
    <property type="match status" value="8"/>
</dbReference>
<evidence type="ECO:0000259" key="7">
    <source>
        <dbReference type="PROSITE" id="PS50885"/>
    </source>
</evidence>
<organism evidence="8 9">
    <name type="scientific">Sediminitomix flava</name>
    <dbReference type="NCBI Taxonomy" id="379075"/>
    <lineage>
        <taxon>Bacteria</taxon>
        <taxon>Pseudomonadati</taxon>
        <taxon>Bacteroidota</taxon>
        <taxon>Cytophagia</taxon>
        <taxon>Cytophagales</taxon>
        <taxon>Flammeovirgaceae</taxon>
        <taxon>Sediminitomix</taxon>
    </lineage>
</organism>
<dbReference type="Proteomes" id="UP000245535">
    <property type="component" value="Unassembled WGS sequence"/>
</dbReference>
<dbReference type="SMART" id="SM00091">
    <property type="entry name" value="PAS"/>
    <property type="match status" value="8"/>
</dbReference>
<keyword evidence="2" id="KW-0807">Transducer</keyword>
<feature type="domain" description="PAC" evidence="6">
    <location>
        <begin position="599"/>
        <end position="651"/>
    </location>
</feature>
<feature type="domain" description="PAC" evidence="6">
    <location>
        <begin position="110"/>
        <end position="164"/>
    </location>
</feature>
<feature type="domain" description="PAC" evidence="6">
    <location>
        <begin position="477"/>
        <end position="529"/>
    </location>
</feature>
<dbReference type="RefSeq" id="WP_109621400.1">
    <property type="nucleotide sequence ID" value="NZ_QGDO01000006.1"/>
</dbReference>
<dbReference type="OrthoDB" id="1123498at2"/>
<feature type="domain" description="PAC" evidence="6">
    <location>
        <begin position="965"/>
        <end position="1017"/>
    </location>
</feature>
<dbReference type="PROSITE" id="PS50111">
    <property type="entry name" value="CHEMOTAXIS_TRANSDUC_2"/>
    <property type="match status" value="1"/>
</dbReference>
<evidence type="ECO:0000256" key="1">
    <source>
        <dbReference type="ARBA" id="ARBA00029447"/>
    </source>
</evidence>
<dbReference type="Pfam" id="PF00015">
    <property type="entry name" value="MCPsignal"/>
    <property type="match status" value="1"/>
</dbReference>
<dbReference type="PANTHER" id="PTHR24422:SF10">
    <property type="entry name" value="CHEMOTAXIS PROTEIN METHYLTRANSFERASE 2"/>
    <property type="match status" value="1"/>
</dbReference>
<gene>
    <name evidence="8" type="ORF">BC781_106301</name>
</gene>
<dbReference type="InterPro" id="IPR000014">
    <property type="entry name" value="PAS"/>
</dbReference>
<dbReference type="PROSITE" id="PS50112">
    <property type="entry name" value="PAS"/>
    <property type="match status" value="3"/>
</dbReference>
<feature type="domain" description="PAC" evidence="6">
    <location>
        <begin position="840"/>
        <end position="895"/>
    </location>
</feature>
<accession>A0A315Z893</accession>
<dbReference type="SMART" id="SM00283">
    <property type="entry name" value="MA"/>
    <property type="match status" value="1"/>
</dbReference>
<dbReference type="NCBIfam" id="TIGR00229">
    <property type="entry name" value="sensory_box"/>
    <property type="match status" value="8"/>
</dbReference>
<evidence type="ECO:0000259" key="4">
    <source>
        <dbReference type="PROSITE" id="PS50111"/>
    </source>
</evidence>
<dbReference type="SUPFAM" id="SSF55785">
    <property type="entry name" value="PYP-like sensor domain (PAS domain)"/>
    <property type="match status" value="8"/>
</dbReference>
<dbReference type="InterPro" id="IPR050903">
    <property type="entry name" value="Bact_Chemotaxis_MeTrfase"/>
</dbReference>
<comment type="similarity">
    <text evidence="1">Belongs to the methyl-accepting chemotaxis (MCP) protein family.</text>
</comment>
<protein>
    <submittedName>
        <fullName evidence="8">Methyl-accepting chemotaxis sensory transducer with Pas/Pac sensor</fullName>
    </submittedName>
</protein>
<feature type="domain" description="PAS" evidence="5">
    <location>
        <begin position="58"/>
        <end position="109"/>
    </location>
</feature>
<dbReference type="InterPro" id="IPR013655">
    <property type="entry name" value="PAS_fold_3"/>
</dbReference>
<dbReference type="InterPro" id="IPR003660">
    <property type="entry name" value="HAMP_dom"/>
</dbReference>
<name>A0A315Z893_SEDFL</name>
<dbReference type="InterPro" id="IPR000700">
    <property type="entry name" value="PAS-assoc_C"/>
</dbReference>
<dbReference type="Gene3D" id="1.10.287.950">
    <property type="entry name" value="Methyl-accepting chemotaxis protein"/>
    <property type="match status" value="1"/>
</dbReference>
<feature type="domain" description="HAMP" evidence="7">
    <location>
        <begin position="1101"/>
        <end position="1153"/>
    </location>
</feature>
<feature type="domain" description="PAC" evidence="6">
    <location>
        <begin position="721"/>
        <end position="773"/>
    </location>
</feature>
<proteinExistence type="inferred from homology"/>
<dbReference type="Pfam" id="PF08447">
    <property type="entry name" value="PAS_3"/>
    <property type="match status" value="8"/>
</dbReference>
<dbReference type="SMART" id="SM00086">
    <property type="entry name" value="PAC"/>
    <property type="match status" value="8"/>
</dbReference>
<feature type="region of interest" description="Disordered" evidence="3">
    <location>
        <begin position="1"/>
        <end position="29"/>
    </location>
</feature>
<evidence type="ECO:0000256" key="2">
    <source>
        <dbReference type="PROSITE-ProRule" id="PRU00284"/>
    </source>
</evidence>
<dbReference type="GO" id="GO:0007165">
    <property type="term" value="P:signal transduction"/>
    <property type="evidence" value="ECO:0007669"/>
    <property type="project" value="UniProtKB-KW"/>
</dbReference>
<dbReference type="GO" id="GO:0016020">
    <property type="term" value="C:membrane"/>
    <property type="evidence" value="ECO:0007669"/>
    <property type="project" value="InterPro"/>
</dbReference>
<dbReference type="PANTHER" id="PTHR24422">
    <property type="entry name" value="CHEMOTAXIS PROTEIN METHYLTRANSFERASE"/>
    <property type="match status" value="1"/>
</dbReference>
<dbReference type="SUPFAM" id="SSF58104">
    <property type="entry name" value="Methyl-accepting chemotaxis protein (MCP) signaling domain"/>
    <property type="match status" value="1"/>
</dbReference>
<feature type="domain" description="Methyl-accepting transducer" evidence="4">
    <location>
        <begin position="1172"/>
        <end position="1408"/>
    </location>
</feature>
<dbReference type="PROSITE" id="PS50885">
    <property type="entry name" value="HAMP"/>
    <property type="match status" value="1"/>
</dbReference>
<feature type="domain" description="PAC" evidence="6">
    <location>
        <begin position="355"/>
        <end position="407"/>
    </location>
</feature>
<dbReference type="EMBL" id="QGDO01000006">
    <property type="protein sequence ID" value="PWJ39400.1"/>
    <property type="molecule type" value="Genomic_DNA"/>
</dbReference>
<dbReference type="InterPro" id="IPR035965">
    <property type="entry name" value="PAS-like_dom_sf"/>
</dbReference>
<keyword evidence="9" id="KW-1185">Reference proteome</keyword>
<evidence type="ECO:0000259" key="6">
    <source>
        <dbReference type="PROSITE" id="PS50113"/>
    </source>
</evidence>
<dbReference type="InterPro" id="IPR004089">
    <property type="entry name" value="MCPsignal_dom"/>
</dbReference>
<evidence type="ECO:0000313" key="8">
    <source>
        <dbReference type="EMBL" id="PWJ39400.1"/>
    </source>
</evidence>
<dbReference type="Gene3D" id="1.20.120.1530">
    <property type="match status" value="1"/>
</dbReference>
<feature type="domain" description="PAS" evidence="5">
    <location>
        <begin position="299"/>
        <end position="356"/>
    </location>
</feature>
<dbReference type="Gene3D" id="3.30.450.20">
    <property type="entry name" value="PAS domain"/>
    <property type="match status" value="8"/>
</dbReference>
<dbReference type="CDD" id="cd00130">
    <property type="entry name" value="PAS"/>
    <property type="match status" value="8"/>
</dbReference>
<feature type="domain" description="PAS" evidence="5">
    <location>
        <begin position="179"/>
        <end position="230"/>
    </location>
</feature>
<evidence type="ECO:0000256" key="3">
    <source>
        <dbReference type="SAM" id="MobiDB-lite"/>
    </source>
</evidence>
<sequence length="1459" mass="163216">MALGDNIKKDGHTPKKGIDLDKPVPPKDEISNEGQKFLKELKAKSNILDRAALVSESDLYGNVLAVNDKFCEISGYAREEIVGKPHSTVRHPDTPKLVFKEMWEKIQNGEIFQGIIKNKKKNGEPYWVDATIAPVLDENGKPYRYIGIRFDLTEKMLQERELTARDSILDRAALISESDLYGNVLSVNDKFCEVSGYAREEVVGKPHSVVRHPDTPKSVFKEMWETIQAGKIFQGTIKNKKKNGEPYWVDVTIAPLLDDTGKPYKYIGIRFDITEQKLKEIEMDSQLQAIGAANTQLDMDMDGNITLSNELWRETLGYSEAEMFGKNYKMFCFNEFINSHEYGTLWNELKKGNSQRGVYKMKHKNGEHRWLECSFSPITDLDGVPYKVSVFGQDVTARRKANAENRGKISAVGQSNAMIEFNLDGTVITANELFSDTLGYSLADIEGQHHRMFCEPEYANGIEYKQFWEKLNRGEFAQGTYKQIDKFGNHIWLDATYSPIADDEGNLFKVVMFSRDVTARRKANAENRGKIAAMGESNAMIEFNLDGTIVTANELFCKTTGYSLNEIQGQHHRMFCEPEYANSVQYKQFWEKLNRGEFAQGTYKRVNKLGNHIWLDATYNPITDDEGKFFKVVKFARDVTERRKANAENRGKISAVGQSNAMIEFELDGTILNANELFCKTTGYTLNEIQGQHHRMFCDSEYANSIEYKHLWDKLARGEYVQGTFKRIDKQGNEIFLDATYNPIADDEGNLFKVVKFAQDVTSRRLRNAENRGKIAAIENSYAVIEFNPDGSIIKANDLFLQTAGYQLSEIEGQHHRMFCLPEYANSVEYRNFWERLGQGKFEKGVYKRVTKAGKEIWLEATYNPVSDDDGNMFKVVKIAQDVTERRLVNAENRGKLAAIDKSQGTIEFNMDGTIINANENFLNVIGYTIDEIKNQHHRMLCDPEYGASQEYSMFWTKLNRGEYAQGEYQRVGKGGKEIWIQATYNPIKDHDGKVYKVVKYATDVTDFKLAFNALSEFLSELKKGNFDAEINLGDLKVRSDIALMIENNKALRDNLREVILEINRVVQLAGNQGKLQERLTIKGVEGKWKELIDSLNDLLSAISEPILDINDILGKMANGDLTPRFVRQAAGDVKEMGGSLNSALESLSQLLTEIGTSSVTVNDSSTTMLKKFQSMEDNTGSVVSSIGDISEGMKIQVGKTDEASTLVKGILKAAEDTGGKAEIITQSAEGGMEACQNGMTIIKQLVSNMNDIESSAQSTSGSIEVLTERSEEISRALNVIQDIAAQTNLLALNAAIEAARAGDAGRGFAVVAEEIRKLAEDSRKSAVGIEKVIQDVQKDVSSASKAIGNMESSVKNGNLATNDASDVFKSILDSSQETLTLSKDVLESTNSQKGAIDEVVKNIQEIVQISETSAKGTDQASGAAGELNDSVQELGITSTDLEKLAQELNMNISKFKLK</sequence>
<feature type="domain" description="PAC" evidence="6">
    <location>
        <begin position="231"/>
        <end position="285"/>
    </location>
</feature>
<reference evidence="8 9" key="1">
    <citation type="submission" date="2018-03" db="EMBL/GenBank/DDBJ databases">
        <title>Genomic Encyclopedia of Archaeal and Bacterial Type Strains, Phase II (KMG-II): from individual species to whole genera.</title>
        <authorList>
            <person name="Goeker M."/>
        </authorList>
    </citation>
    <scope>NUCLEOTIDE SEQUENCE [LARGE SCALE GENOMIC DNA]</scope>
    <source>
        <strain evidence="8 9">DSM 28229</strain>
    </source>
</reference>